<dbReference type="CDD" id="cd22534">
    <property type="entry name" value="KH-II_Era"/>
    <property type="match status" value="1"/>
</dbReference>
<dbReference type="PANTHER" id="PTHR42698">
    <property type="entry name" value="GTPASE ERA"/>
    <property type="match status" value="1"/>
</dbReference>
<evidence type="ECO:0000313" key="13">
    <source>
        <dbReference type="Proteomes" id="UP001236369"/>
    </source>
</evidence>
<dbReference type="InterPro" id="IPR027417">
    <property type="entry name" value="P-loop_NTPase"/>
</dbReference>
<evidence type="ECO:0000256" key="6">
    <source>
        <dbReference type="HAMAP-Rule" id="MF_00367"/>
    </source>
</evidence>
<feature type="compositionally biased region" description="Acidic residues" evidence="9">
    <location>
        <begin position="1"/>
        <end position="11"/>
    </location>
</feature>
<keyword evidence="6" id="KW-0690">Ribosome biogenesis</keyword>
<keyword evidence="6" id="KW-0699">rRNA-binding</keyword>
<feature type="binding site" evidence="6">
    <location>
        <begin position="40"/>
        <end position="47"/>
    </location>
    <ligand>
        <name>GTP</name>
        <dbReference type="ChEBI" id="CHEBI:37565"/>
    </ligand>
</feature>
<dbReference type="SUPFAM" id="SSF52540">
    <property type="entry name" value="P-loop containing nucleoside triphosphate hydrolases"/>
    <property type="match status" value="1"/>
</dbReference>
<evidence type="ECO:0000256" key="5">
    <source>
        <dbReference type="ARBA" id="ARBA00023134"/>
    </source>
</evidence>
<evidence type="ECO:0000256" key="9">
    <source>
        <dbReference type="SAM" id="MobiDB-lite"/>
    </source>
</evidence>
<comment type="subunit">
    <text evidence="6">Monomer.</text>
</comment>
<evidence type="ECO:0000256" key="7">
    <source>
        <dbReference type="PROSITE-ProRule" id="PRU01050"/>
    </source>
</evidence>
<dbReference type="HAMAP" id="MF_00367">
    <property type="entry name" value="GTPase_Era"/>
    <property type="match status" value="1"/>
</dbReference>
<feature type="region of interest" description="G3" evidence="7">
    <location>
        <begin position="87"/>
        <end position="90"/>
    </location>
</feature>
<dbReference type="PANTHER" id="PTHR42698:SF1">
    <property type="entry name" value="GTPASE ERA, MITOCHONDRIAL"/>
    <property type="match status" value="1"/>
</dbReference>
<dbReference type="InterPro" id="IPR030388">
    <property type="entry name" value="G_ERA_dom"/>
</dbReference>
<evidence type="ECO:0000256" key="2">
    <source>
        <dbReference type="ARBA" id="ARBA00020484"/>
    </source>
</evidence>
<feature type="region of interest" description="Disordered" evidence="9">
    <location>
        <begin position="1"/>
        <end position="27"/>
    </location>
</feature>
<dbReference type="NCBIfam" id="TIGR00436">
    <property type="entry name" value="era"/>
    <property type="match status" value="1"/>
</dbReference>
<comment type="function">
    <text evidence="6">An essential GTPase that binds both GDP and GTP, with rapid nucleotide exchange. Plays a role in 16S rRNA processing and 30S ribosomal subunit biogenesis and possibly also in cell cycle regulation and energy metabolism.</text>
</comment>
<dbReference type="Gene3D" id="3.30.300.20">
    <property type="match status" value="1"/>
</dbReference>
<sequence length="326" mass="35593">MTEQDLPEDDAPALASPAPAPSPLPGTPTDARAGFVALIGVPNAGKSTLLNSLVGTKVSIVSRKVQTTRALVRGIVIEGAAQIVLVDTPGIFAPKRRLDRAMVHSAWSGAADADAVCLLVDARKGVDEEVQAILSRLGEVRREKLLILNKIDLIPREKLLALAAQLNEAAPFAETFMISALKGDGIGDLRRALAARMPAGHWLYPEDQVSDAPLRMLAAEITREKIYDRLHEELPYRSTVETDQWLVKADGSVRIEQTIFVERESQRAIVLGRNGQTIRSIGQAARLEIAEAAEATVHLFLHVKVRENWADDPARYREMGLEFPRG</sequence>
<dbReference type="EMBL" id="JAUSVV010000003">
    <property type="protein sequence ID" value="MDQ0442309.1"/>
    <property type="molecule type" value="Genomic_DNA"/>
</dbReference>
<dbReference type="NCBIfam" id="NF000908">
    <property type="entry name" value="PRK00089.1"/>
    <property type="match status" value="1"/>
</dbReference>
<dbReference type="InterPro" id="IPR004044">
    <property type="entry name" value="KH_dom_type_2"/>
</dbReference>
<dbReference type="Pfam" id="PF07650">
    <property type="entry name" value="KH_2"/>
    <property type="match status" value="1"/>
</dbReference>
<keyword evidence="6" id="KW-0963">Cytoplasm</keyword>
<comment type="subcellular location">
    <subcellularLocation>
        <location evidence="6">Cytoplasm</location>
    </subcellularLocation>
    <subcellularLocation>
        <location evidence="6">Cell membrane</location>
        <topology evidence="6">Peripheral membrane protein</topology>
    </subcellularLocation>
</comment>
<keyword evidence="3 6" id="KW-0547">Nucleotide-binding</keyword>
<organism evidence="12 13">
    <name type="scientific">Methylobacterium persicinum</name>
    <dbReference type="NCBI Taxonomy" id="374426"/>
    <lineage>
        <taxon>Bacteria</taxon>
        <taxon>Pseudomonadati</taxon>
        <taxon>Pseudomonadota</taxon>
        <taxon>Alphaproteobacteria</taxon>
        <taxon>Hyphomicrobiales</taxon>
        <taxon>Methylobacteriaceae</taxon>
        <taxon>Methylobacterium</taxon>
    </lineage>
</organism>
<comment type="caution">
    <text evidence="12">The sequence shown here is derived from an EMBL/GenBank/DDBJ whole genome shotgun (WGS) entry which is preliminary data.</text>
</comment>
<dbReference type="SUPFAM" id="SSF54814">
    <property type="entry name" value="Prokaryotic type KH domain (KH-domain type II)"/>
    <property type="match status" value="1"/>
</dbReference>
<dbReference type="RefSeq" id="WP_238248132.1">
    <property type="nucleotide sequence ID" value="NZ_BPQX01000015.1"/>
</dbReference>
<evidence type="ECO:0000256" key="1">
    <source>
        <dbReference type="ARBA" id="ARBA00007921"/>
    </source>
</evidence>
<dbReference type="InterPro" id="IPR015946">
    <property type="entry name" value="KH_dom-like_a/b"/>
</dbReference>
<keyword evidence="13" id="KW-1185">Reference proteome</keyword>
<dbReference type="Pfam" id="PF01926">
    <property type="entry name" value="MMR_HSR1"/>
    <property type="match status" value="1"/>
</dbReference>
<feature type="binding site" evidence="6">
    <location>
        <begin position="149"/>
        <end position="152"/>
    </location>
    <ligand>
        <name>GTP</name>
        <dbReference type="ChEBI" id="CHEBI:37565"/>
    </ligand>
</feature>
<dbReference type="InterPro" id="IPR005225">
    <property type="entry name" value="Small_GTP-bd"/>
</dbReference>
<evidence type="ECO:0000256" key="4">
    <source>
        <dbReference type="ARBA" id="ARBA00022884"/>
    </source>
</evidence>
<feature type="region of interest" description="G2" evidence="7">
    <location>
        <begin position="66"/>
        <end position="70"/>
    </location>
</feature>
<comment type="similarity">
    <text evidence="1 6 7 8">Belongs to the TRAFAC class TrmE-Era-EngA-EngB-Septin-like GTPase superfamily. Era GTPase family.</text>
</comment>
<dbReference type="PROSITE" id="PS51713">
    <property type="entry name" value="G_ERA"/>
    <property type="match status" value="1"/>
</dbReference>
<evidence type="ECO:0000256" key="8">
    <source>
        <dbReference type="RuleBase" id="RU003761"/>
    </source>
</evidence>
<dbReference type="Gene3D" id="3.40.50.300">
    <property type="entry name" value="P-loop containing nucleotide triphosphate hydrolases"/>
    <property type="match status" value="1"/>
</dbReference>
<evidence type="ECO:0000256" key="3">
    <source>
        <dbReference type="ARBA" id="ARBA00022741"/>
    </source>
</evidence>
<feature type="region of interest" description="G5" evidence="7">
    <location>
        <begin position="178"/>
        <end position="180"/>
    </location>
</feature>
<dbReference type="CDD" id="cd04163">
    <property type="entry name" value="Era"/>
    <property type="match status" value="1"/>
</dbReference>
<proteinExistence type="inferred from homology"/>
<protein>
    <recommendedName>
        <fullName evidence="2 6">GTPase Era</fullName>
    </recommendedName>
</protein>
<keyword evidence="5 6" id="KW-0342">GTP-binding</keyword>
<dbReference type="Proteomes" id="UP001236369">
    <property type="component" value="Unassembled WGS sequence"/>
</dbReference>
<feature type="binding site" evidence="6">
    <location>
        <begin position="87"/>
        <end position="91"/>
    </location>
    <ligand>
        <name>GTP</name>
        <dbReference type="ChEBI" id="CHEBI:37565"/>
    </ligand>
</feature>
<accession>A0ABU0HJ09</accession>
<reference evidence="12 13" key="1">
    <citation type="submission" date="2023-07" db="EMBL/GenBank/DDBJ databases">
        <title>Genomic Encyclopedia of Type Strains, Phase IV (KMG-IV): sequencing the most valuable type-strain genomes for metagenomic binning, comparative biology and taxonomic classification.</title>
        <authorList>
            <person name="Goeker M."/>
        </authorList>
    </citation>
    <scope>NUCLEOTIDE SEQUENCE [LARGE SCALE GENOMIC DNA]</scope>
    <source>
        <strain evidence="12 13">DSM 19562</strain>
    </source>
</reference>
<dbReference type="PROSITE" id="PS50823">
    <property type="entry name" value="KH_TYPE_2"/>
    <property type="match status" value="1"/>
</dbReference>
<feature type="region of interest" description="G4" evidence="7">
    <location>
        <begin position="149"/>
        <end position="152"/>
    </location>
</feature>
<evidence type="ECO:0000313" key="12">
    <source>
        <dbReference type="EMBL" id="MDQ0442309.1"/>
    </source>
</evidence>
<feature type="region of interest" description="G1" evidence="7">
    <location>
        <begin position="40"/>
        <end position="47"/>
    </location>
</feature>
<dbReference type="InterPro" id="IPR006073">
    <property type="entry name" value="GTP-bd"/>
</dbReference>
<keyword evidence="6" id="KW-0472">Membrane</keyword>
<evidence type="ECO:0000259" key="10">
    <source>
        <dbReference type="PROSITE" id="PS50823"/>
    </source>
</evidence>
<dbReference type="InterPro" id="IPR005662">
    <property type="entry name" value="GTPase_Era-like"/>
</dbReference>
<feature type="domain" description="KH type-2" evidence="10">
    <location>
        <begin position="230"/>
        <end position="307"/>
    </location>
</feature>
<dbReference type="InterPro" id="IPR009019">
    <property type="entry name" value="KH_sf_prok-type"/>
</dbReference>
<evidence type="ECO:0000259" key="11">
    <source>
        <dbReference type="PROSITE" id="PS51713"/>
    </source>
</evidence>
<keyword evidence="6" id="KW-1003">Cell membrane</keyword>
<keyword evidence="4 6" id="KW-0694">RNA-binding</keyword>
<dbReference type="NCBIfam" id="TIGR00231">
    <property type="entry name" value="small_GTP"/>
    <property type="match status" value="1"/>
</dbReference>
<name>A0ABU0HJ09_9HYPH</name>
<feature type="domain" description="Era-type G" evidence="11">
    <location>
        <begin position="32"/>
        <end position="199"/>
    </location>
</feature>
<gene>
    <name evidence="6" type="primary">era</name>
    <name evidence="12" type="ORF">QO016_001803</name>
</gene>